<dbReference type="EMBL" id="JARKIB010000235">
    <property type="protein sequence ID" value="KAJ7720907.1"/>
    <property type="molecule type" value="Genomic_DNA"/>
</dbReference>
<feature type="region of interest" description="Disordered" evidence="1">
    <location>
        <begin position="166"/>
        <end position="246"/>
    </location>
</feature>
<dbReference type="Proteomes" id="UP001215598">
    <property type="component" value="Unassembled WGS sequence"/>
</dbReference>
<sequence length="246" mass="26288">MGSKSSVPLAHAPAARGRRGPMLASSLATFFGGATDRSGGTREKWIRKQIGVMEGVGANSESLSTCATRSAAASARRLCAGLLPRRRREAAHIRARLPASRSGPRTQGRSLGNPPSSCPPHAGPPTLFTAYPCSDTSLTEETRAADIATVCASTRRRRRGVGVYVSSLIPSRSSPPSRRMSPKTPPPPQLLHVSSIVPPASRKMKTRKEDAWVPASPFSEEEESRSKAAQAKKRSGRTLHQRFSTA</sequence>
<comment type="caution">
    <text evidence="2">The sequence shown here is derived from an EMBL/GenBank/DDBJ whole genome shotgun (WGS) entry which is preliminary data.</text>
</comment>
<feature type="region of interest" description="Disordered" evidence="1">
    <location>
        <begin position="1"/>
        <end position="20"/>
    </location>
</feature>
<dbReference type="AlphaFoldDB" id="A0AAD7HHH1"/>
<name>A0AAD7HHH1_9AGAR</name>
<feature type="compositionally biased region" description="Basic residues" evidence="1">
    <location>
        <begin position="230"/>
        <end position="240"/>
    </location>
</feature>
<proteinExistence type="predicted"/>
<accession>A0AAD7HHH1</accession>
<organism evidence="2 3">
    <name type="scientific">Mycena metata</name>
    <dbReference type="NCBI Taxonomy" id="1033252"/>
    <lineage>
        <taxon>Eukaryota</taxon>
        <taxon>Fungi</taxon>
        <taxon>Dikarya</taxon>
        <taxon>Basidiomycota</taxon>
        <taxon>Agaricomycotina</taxon>
        <taxon>Agaricomycetes</taxon>
        <taxon>Agaricomycetidae</taxon>
        <taxon>Agaricales</taxon>
        <taxon>Marasmiineae</taxon>
        <taxon>Mycenaceae</taxon>
        <taxon>Mycena</taxon>
    </lineage>
</organism>
<protein>
    <submittedName>
        <fullName evidence="2">Uncharacterized protein</fullName>
    </submittedName>
</protein>
<evidence type="ECO:0000256" key="1">
    <source>
        <dbReference type="SAM" id="MobiDB-lite"/>
    </source>
</evidence>
<reference evidence="2" key="1">
    <citation type="submission" date="2023-03" db="EMBL/GenBank/DDBJ databases">
        <title>Massive genome expansion in bonnet fungi (Mycena s.s.) driven by repeated elements and novel gene families across ecological guilds.</title>
        <authorList>
            <consortium name="Lawrence Berkeley National Laboratory"/>
            <person name="Harder C.B."/>
            <person name="Miyauchi S."/>
            <person name="Viragh M."/>
            <person name="Kuo A."/>
            <person name="Thoen E."/>
            <person name="Andreopoulos B."/>
            <person name="Lu D."/>
            <person name="Skrede I."/>
            <person name="Drula E."/>
            <person name="Henrissat B."/>
            <person name="Morin E."/>
            <person name="Kohler A."/>
            <person name="Barry K."/>
            <person name="LaButti K."/>
            <person name="Morin E."/>
            <person name="Salamov A."/>
            <person name="Lipzen A."/>
            <person name="Mereny Z."/>
            <person name="Hegedus B."/>
            <person name="Baldrian P."/>
            <person name="Stursova M."/>
            <person name="Weitz H."/>
            <person name="Taylor A."/>
            <person name="Grigoriev I.V."/>
            <person name="Nagy L.G."/>
            <person name="Martin F."/>
            <person name="Kauserud H."/>
        </authorList>
    </citation>
    <scope>NUCLEOTIDE SEQUENCE</scope>
    <source>
        <strain evidence="2">CBHHK182m</strain>
    </source>
</reference>
<keyword evidence="3" id="KW-1185">Reference proteome</keyword>
<feature type="region of interest" description="Disordered" evidence="1">
    <location>
        <begin position="92"/>
        <end position="123"/>
    </location>
</feature>
<evidence type="ECO:0000313" key="2">
    <source>
        <dbReference type="EMBL" id="KAJ7720907.1"/>
    </source>
</evidence>
<gene>
    <name evidence="2" type="ORF">B0H16DRAFT_380172</name>
</gene>
<feature type="compositionally biased region" description="Low complexity" evidence="1">
    <location>
        <begin position="166"/>
        <end position="179"/>
    </location>
</feature>
<evidence type="ECO:0000313" key="3">
    <source>
        <dbReference type="Proteomes" id="UP001215598"/>
    </source>
</evidence>